<dbReference type="Pfam" id="PF21693">
    <property type="entry name" value="SWT1_3rd"/>
    <property type="match status" value="1"/>
</dbReference>
<dbReference type="SMART" id="SM00670">
    <property type="entry name" value="PINc"/>
    <property type="match status" value="1"/>
</dbReference>
<dbReference type="InterPro" id="IPR052626">
    <property type="entry name" value="SWT1_Regulator"/>
</dbReference>
<feature type="domain" description="PIN" evidence="6">
    <location>
        <begin position="130"/>
        <end position="260"/>
    </location>
</feature>
<protein>
    <recommendedName>
        <fullName evidence="5">Transcriptional protein SWT1</fullName>
    </recommendedName>
</protein>
<reference evidence="7 8" key="1">
    <citation type="journal article" date="2019" name="BMC Genomics">
        <title>Chromosome level assembly and comparative genome analysis confirm lager-brewing yeasts originated from a single hybridization.</title>
        <authorList>
            <person name="Salazar A.N."/>
            <person name="Gorter de Vries A.R."/>
            <person name="van den Broek M."/>
            <person name="Brouwers N."/>
            <person name="de la Torre Cortes P."/>
            <person name="Kuijpers N.G.A."/>
            <person name="Daran J.G."/>
            <person name="Abeel T."/>
        </authorList>
    </citation>
    <scope>NUCLEOTIDE SEQUENCE [LARGE SCALE GENOMIC DNA]</scope>
    <source>
        <strain evidence="7 8">CBS 1483</strain>
    </source>
</reference>
<evidence type="ECO:0000256" key="4">
    <source>
        <dbReference type="ARBA" id="ARBA00060839"/>
    </source>
</evidence>
<comment type="similarity">
    <text evidence="4">Belongs to the SWT1 family.</text>
</comment>
<evidence type="ECO:0000313" key="8">
    <source>
        <dbReference type="Proteomes" id="UP000501346"/>
    </source>
</evidence>
<keyword evidence="3" id="KW-0539">Nucleus</keyword>
<keyword evidence="8" id="KW-1185">Reference proteome</keyword>
<comment type="subcellular location">
    <subcellularLocation>
        <location evidence="1">Nucleus</location>
    </subcellularLocation>
</comment>
<dbReference type="PANTHER" id="PTHR16161">
    <property type="entry name" value="TRANSCRIPTIONAL PROTEIN SWT1"/>
    <property type="match status" value="1"/>
</dbReference>
<dbReference type="Pfam" id="PF13638">
    <property type="entry name" value="PIN_4"/>
    <property type="match status" value="1"/>
</dbReference>
<name>A0A6C1E9H5_SACPS</name>
<dbReference type="GO" id="GO:0005634">
    <property type="term" value="C:nucleus"/>
    <property type="evidence" value="ECO:0007669"/>
    <property type="project" value="UniProtKB-SubCell"/>
</dbReference>
<dbReference type="AlphaFoldDB" id="A0A6C1E9H5"/>
<dbReference type="PANTHER" id="PTHR16161:SF0">
    <property type="entry name" value="TRANSCRIPTIONAL PROTEIN SWT1"/>
    <property type="match status" value="1"/>
</dbReference>
<accession>A0A6C1E9H5</accession>
<dbReference type="OrthoDB" id="2017974at2759"/>
<evidence type="ECO:0000259" key="6">
    <source>
        <dbReference type="SMART" id="SM00670"/>
    </source>
</evidence>
<dbReference type="Proteomes" id="UP000501346">
    <property type="component" value="Chromosome SeVIII-SeXV"/>
</dbReference>
<evidence type="ECO:0000256" key="5">
    <source>
        <dbReference type="ARBA" id="ARBA00074620"/>
    </source>
</evidence>
<evidence type="ECO:0000256" key="3">
    <source>
        <dbReference type="ARBA" id="ARBA00023242"/>
    </source>
</evidence>
<dbReference type="InterPro" id="IPR002716">
    <property type="entry name" value="PIN_dom"/>
</dbReference>
<dbReference type="CDD" id="cd18727">
    <property type="entry name" value="PIN_Swt1-like"/>
    <property type="match status" value="1"/>
</dbReference>
<dbReference type="FunFam" id="3.40.50.1010:FF:000045">
    <property type="entry name" value="Transcriptional protein swt1"/>
    <property type="match status" value="1"/>
</dbReference>
<dbReference type="EMBL" id="CP049005">
    <property type="protein sequence ID" value="QID85530.1"/>
    <property type="molecule type" value="Genomic_DNA"/>
</dbReference>
<dbReference type="InterPro" id="IPR029060">
    <property type="entry name" value="PIN-like_dom_sf"/>
</dbReference>
<organism evidence="7 8">
    <name type="scientific">Saccharomyces pastorianus</name>
    <name type="common">Lager yeast</name>
    <name type="synonym">Saccharomyces cerevisiae x Saccharomyces eubayanus</name>
    <dbReference type="NCBI Taxonomy" id="27292"/>
    <lineage>
        <taxon>Eukaryota</taxon>
        <taxon>Fungi</taxon>
        <taxon>Dikarya</taxon>
        <taxon>Ascomycota</taxon>
        <taxon>Saccharomycotina</taxon>
        <taxon>Saccharomycetes</taxon>
        <taxon>Saccharomycetales</taxon>
        <taxon>Saccharomycetaceae</taxon>
        <taxon>Saccharomyces</taxon>
    </lineage>
</organism>
<keyword evidence="2" id="KW-0804">Transcription</keyword>
<dbReference type="GO" id="GO:0004540">
    <property type="term" value="F:RNA nuclease activity"/>
    <property type="evidence" value="ECO:0007669"/>
    <property type="project" value="UniProtKB-ARBA"/>
</dbReference>
<dbReference type="InterPro" id="IPR049014">
    <property type="entry name" value="SWT1_C"/>
</dbReference>
<dbReference type="SUPFAM" id="SSF88723">
    <property type="entry name" value="PIN domain-like"/>
    <property type="match status" value="1"/>
</dbReference>
<dbReference type="Gene3D" id="3.40.50.1010">
    <property type="entry name" value="5'-nuclease"/>
    <property type="match status" value="1"/>
</dbReference>
<gene>
    <name evidence="7" type="primary">SWT1_2</name>
    <name evidence="7" type="ORF">GRS66_008110</name>
</gene>
<evidence type="ECO:0000313" key="7">
    <source>
        <dbReference type="EMBL" id="QID85530.1"/>
    </source>
</evidence>
<sequence length="455" mass="51681">MTDEKQSSSQDSDHMIRDPLNGSLFYKISESIKNIADTRPQGKYTVQDIDNIIAFTSEGADTVQPSVISASTGHDEDGDMPMFDLNDETDVEMISKYVSNQRGLGAHSITPSMQQIDDSIPSLNPATLKTVFVVDTNFIISHLNTLETLRSFSSTYHHLIVVPSTVIQELDGLKKNSNVIKDGDTDKEQGRTIGVLARWGNEWIYKNLANLDSGLMGQKLKQRLNPNCRKDDSILDCCLYFKEVLNCFVILLSNDKNLCTKALTEGLLTVSFRKGMDANLIASKAYEENQLRFGSSPIPIAVTHHDIILHSHTPNPETTSLPLDELLQNIFEQVKDTIFFAIDHALRKEYGEDIEFIDYNPDKLTTIAIASHYIHTFWVSVFSDFFKHSKIKKNDWKNLPNILVSKPTNLNDLRTFEQFWENVLNFLFTKFTNEHKQLLEEQIHRWQASINATST</sequence>
<proteinExistence type="inferred from homology"/>
<evidence type="ECO:0000256" key="2">
    <source>
        <dbReference type="ARBA" id="ARBA00023163"/>
    </source>
</evidence>
<evidence type="ECO:0000256" key="1">
    <source>
        <dbReference type="ARBA" id="ARBA00004123"/>
    </source>
</evidence>